<evidence type="ECO:0000313" key="2">
    <source>
        <dbReference type="Proteomes" id="UP000199514"/>
    </source>
</evidence>
<name>A0A1I1E671_9BACT</name>
<gene>
    <name evidence="1" type="ORF">SAMN05421780_101568</name>
</gene>
<protein>
    <recommendedName>
        <fullName evidence="3">AAA domain-containing protein</fullName>
    </recommendedName>
</protein>
<evidence type="ECO:0008006" key="3">
    <source>
        <dbReference type="Google" id="ProtNLM"/>
    </source>
</evidence>
<keyword evidence="2" id="KW-1185">Reference proteome</keyword>
<dbReference type="EMBL" id="FOLE01000001">
    <property type="protein sequence ID" value="SFB80778.1"/>
    <property type="molecule type" value="Genomic_DNA"/>
</dbReference>
<dbReference type="Proteomes" id="UP000199514">
    <property type="component" value="Unassembled WGS sequence"/>
</dbReference>
<evidence type="ECO:0000313" key="1">
    <source>
        <dbReference type="EMBL" id="SFB80778.1"/>
    </source>
</evidence>
<sequence>MNFSDTLKMKNRLNFTEINKRLVLVFNDGSFSTTTGLCYWAEKDFHVAQKTHCYLHDNKRPAPIEPANRQILEALCDELSADTLAMVKIRLLLCNNDFNTIYLFCPEHDLSPMQQIKMAHLIAAMVNLTAWKVVVMTHSDYLIKELCSCIMFGDLVAAGYQHQRPINYQMYFAINRKELVAYNAISGGGFKELQINEFGFLGLEHIERAIDLLDVNEDHFIGLVFGLL</sequence>
<reference evidence="1 2" key="1">
    <citation type="submission" date="2016-10" db="EMBL/GenBank/DDBJ databases">
        <authorList>
            <person name="de Groot N.N."/>
        </authorList>
    </citation>
    <scope>NUCLEOTIDE SEQUENCE [LARGE SCALE GENOMIC DNA]</scope>
    <source>
        <strain evidence="1 2">DSM 6793</strain>
    </source>
</reference>
<accession>A0A1I1E671</accession>
<organism evidence="1 2">
    <name type="scientific">Flexibacter flexilis DSM 6793</name>
    <dbReference type="NCBI Taxonomy" id="927664"/>
    <lineage>
        <taxon>Bacteria</taxon>
        <taxon>Pseudomonadati</taxon>
        <taxon>Bacteroidota</taxon>
        <taxon>Cytophagia</taxon>
        <taxon>Cytophagales</taxon>
        <taxon>Flexibacteraceae</taxon>
        <taxon>Flexibacter</taxon>
    </lineage>
</organism>
<dbReference type="STRING" id="927664.SAMN05421780_101568"/>
<proteinExistence type="predicted"/>
<dbReference type="AlphaFoldDB" id="A0A1I1E671"/>